<dbReference type="GO" id="GO:0008168">
    <property type="term" value="F:methyltransferase activity"/>
    <property type="evidence" value="ECO:0007669"/>
    <property type="project" value="UniProtKB-KW"/>
</dbReference>
<dbReference type="NCBIfam" id="NF008734">
    <property type="entry name" value="PRK11760.1"/>
    <property type="match status" value="1"/>
</dbReference>
<gene>
    <name evidence="2" type="primary">rlmM</name>
    <name evidence="2" type="ORF">FJV41_04070</name>
</gene>
<dbReference type="InterPro" id="IPR029063">
    <property type="entry name" value="SAM-dependent_MTases_sf"/>
</dbReference>
<dbReference type="OrthoDB" id="154490at2"/>
<dbReference type="PANTHER" id="PTHR37524">
    <property type="entry name" value="RIBOSOMAL RNA LARGE SUBUNIT METHYLTRANSFERASE M"/>
    <property type="match status" value="1"/>
</dbReference>
<dbReference type="SUPFAM" id="SSF53335">
    <property type="entry name" value="S-adenosyl-L-methionine-dependent methyltransferases"/>
    <property type="match status" value="1"/>
</dbReference>
<accession>A0A540X7W4</accession>
<dbReference type="Proteomes" id="UP000315369">
    <property type="component" value="Unassembled WGS sequence"/>
</dbReference>
<keyword evidence="3" id="KW-1185">Reference proteome</keyword>
<dbReference type="EMBL" id="VIFM01000009">
    <property type="protein sequence ID" value="TQF17327.1"/>
    <property type="molecule type" value="Genomic_DNA"/>
</dbReference>
<dbReference type="InterPro" id="IPR002877">
    <property type="entry name" value="RNA_MeTrfase_FtsJ_dom"/>
</dbReference>
<dbReference type="PANTHER" id="PTHR37524:SF2">
    <property type="entry name" value="RIBOSOMAL RNA METHYLTRANSFERASE FTSJ DOMAIN-CONTAINING PROTEIN"/>
    <property type="match status" value="1"/>
</dbReference>
<protein>
    <submittedName>
        <fullName evidence="2">23S rRNA (Cytidine(2498)-2'-O)-methyltransferase RlmM</fullName>
        <ecNumber evidence="2">2.1.1.186</ecNumber>
    </submittedName>
</protein>
<dbReference type="Pfam" id="PF01728">
    <property type="entry name" value="FtsJ"/>
    <property type="match status" value="1"/>
</dbReference>
<reference evidence="2 3" key="1">
    <citation type="submission" date="2019-06" db="EMBL/GenBank/DDBJ databases">
        <authorList>
            <person name="Livingstone P."/>
            <person name="Whitworth D."/>
        </authorList>
    </citation>
    <scope>NUCLEOTIDE SEQUENCE [LARGE SCALE GENOMIC DNA]</scope>
    <source>
        <strain evidence="2 3">AM401</strain>
    </source>
</reference>
<keyword evidence="2" id="KW-0489">Methyltransferase</keyword>
<dbReference type="AlphaFoldDB" id="A0A540X7W4"/>
<proteinExistence type="predicted"/>
<name>A0A540X7W4_9BACT</name>
<evidence type="ECO:0000313" key="3">
    <source>
        <dbReference type="Proteomes" id="UP000315369"/>
    </source>
</evidence>
<evidence type="ECO:0000313" key="2">
    <source>
        <dbReference type="EMBL" id="TQF17327.1"/>
    </source>
</evidence>
<dbReference type="GO" id="GO:0032259">
    <property type="term" value="P:methylation"/>
    <property type="evidence" value="ECO:0007669"/>
    <property type="project" value="UniProtKB-KW"/>
</dbReference>
<sequence>MPAQTQPPQVGRWLWTCRAGFEPHLFEELAWAGMAPRLLGEALVESDSQPGLVPAFARAAWRVVASLPPGTPDVQADAAARAIVSLPGTAPWVLQSFTPDSPRGNTLAAVAEALEAAVRTRLPSERLLDDAARARESGARLVTLCVAPDGVTAVGAVSAREALSLAPGGRRRMRREVESPSRAAMKLEEALDGLAFEPGRGDVCVDLGAAPGGWTQRLVARGAKVVAVDPAKLMPELASNGRVKHIQESAFSYAPEEPADWLFCDMAWRPLEVAQLLAKWGRRGWASHLVANIKLPMKDKNPVLLRVRHTLVEEGGWEGLTVRQLYHDRDEVTVTAHRLR</sequence>
<dbReference type="EC" id="2.1.1.186" evidence="2"/>
<dbReference type="Gene3D" id="3.40.50.150">
    <property type="entry name" value="Vaccinia Virus protein VP39"/>
    <property type="match status" value="1"/>
</dbReference>
<evidence type="ECO:0000259" key="1">
    <source>
        <dbReference type="Pfam" id="PF01728"/>
    </source>
</evidence>
<organism evidence="2 3">
    <name type="scientific">Myxococcus llanfairpwllgwyngyllgogerychwyrndrobwllllantysiliogogogochensis</name>
    <dbReference type="NCBI Taxonomy" id="2590453"/>
    <lineage>
        <taxon>Bacteria</taxon>
        <taxon>Pseudomonadati</taxon>
        <taxon>Myxococcota</taxon>
        <taxon>Myxococcia</taxon>
        <taxon>Myxococcales</taxon>
        <taxon>Cystobacterineae</taxon>
        <taxon>Myxococcaceae</taxon>
        <taxon>Myxococcus</taxon>
    </lineage>
</organism>
<keyword evidence="2" id="KW-0808">Transferase</keyword>
<comment type="caution">
    <text evidence="2">The sequence shown here is derived from an EMBL/GenBank/DDBJ whole genome shotgun (WGS) entry which is preliminary data.</text>
</comment>
<feature type="domain" description="Ribosomal RNA methyltransferase FtsJ" evidence="1">
    <location>
        <begin position="181"/>
        <end position="267"/>
    </location>
</feature>